<name>A0A1F5V917_9BACT</name>
<dbReference type="Proteomes" id="UP000178943">
    <property type="component" value="Unassembled WGS sequence"/>
</dbReference>
<dbReference type="AlphaFoldDB" id="A0A1F5V917"/>
<dbReference type="STRING" id="1817863.A2Y62_07715"/>
<sequence length="451" mass="49783">MLLRWMSGDYEFTGLPVVGANASIKLNLNELIAGSGISADKGSIELEYIGRAGALTAINHINGQKQYDIEFKDTLRYGSGLLTVPYFIVSAHDDTKVWLQNTKADAVTIVMNYYSKAGGTPTISEEVTLAGYEWRQISVAEVMGNPVVITEGSIELIPATAYSVVGHSAIEHFNKQYAEDIGIKDPAYARSKQLHGSFWIDEQTQYVDLRTRVYVHNNASTGRSFEIVREYAGTSRVKQYAIAPHGTRVIELEDDTVPPLYEAGFEIEQREGQPGDIVASASVINVMKDAAFQVAVSSNYCGVPSKLENRGFEMVCDDAKIPPVCVIVGYKMAHIDYMSESQITGYRLHYGYTQGQWEEYVEYEELAEEFLVEFACSITGWIYYAIEVMSNCGEIPLSNVVEVAAFCIPAPLQQDKGTHDSATENVLDSDGSVKRVQTGITQELEDGAIIM</sequence>
<protein>
    <submittedName>
        <fullName evidence="1">Uncharacterized protein</fullName>
    </submittedName>
</protein>
<proteinExistence type="predicted"/>
<evidence type="ECO:0000313" key="1">
    <source>
        <dbReference type="EMBL" id="OGF59932.1"/>
    </source>
</evidence>
<accession>A0A1F5V917</accession>
<gene>
    <name evidence="1" type="ORF">A2Y62_07715</name>
</gene>
<dbReference type="EMBL" id="MFGW01000205">
    <property type="protein sequence ID" value="OGF59932.1"/>
    <property type="molecule type" value="Genomic_DNA"/>
</dbReference>
<evidence type="ECO:0000313" key="2">
    <source>
        <dbReference type="Proteomes" id="UP000178943"/>
    </source>
</evidence>
<reference evidence="1 2" key="1">
    <citation type="journal article" date="2016" name="Nat. Commun.">
        <title>Thousands of microbial genomes shed light on interconnected biogeochemical processes in an aquifer system.</title>
        <authorList>
            <person name="Anantharaman K."/>
            <person name="Brown C.T."/>
            <person name="Hug L.A."/>
            <person name="Sharon I."/>
            <person name="Castelle C.J."/>
            <person name="Probst A.J."/>
            <person name="Thomas B.C."/>
            <person name="Singh A."/>
            <person name="Wilkins M.J."/>
            <person name="Karaoz U."/>
            <person name="Brodie E.L."/>
            <person name="Williams K.H."/>
            <person name="Hubbard S.S."/>
            <person name="Banfield J.F."/>
        </authorList>
    </citation>
    <scope>NUCLEOTIDE SEQUENCE [LARGE SCALE GENOMIC DNA]</scope>
</reference>
<comment type="caution">
    <text evidence="1">The sequence shown here is derived from an EMBL/GenBank/DDBJ whole genome shotgun (WGS) entry which is preliminary data.</text>
</comment>
<organism evidence="1 2">
    <name type="scientific">Candidatus Fischerbacteria bacterium RBG_13_37_8</name>
    <dbReference type="NCBI Taxonomy" id="1817863"/>
    <lineage>
        <taxon>Bacteria</taxon>
        <taxon>Candidatus Fischeribacteriota</taxon>
    </lineage>
</organism>